<evidence type="ECO:0000313" key="1">
    <source>
        <dbReference type="EMBL" id="MBB3947044.1"/>
    </source>
</evidence>
<reference evidence="1 2" key="1">
    <citation type="submission" date="2020-08" db="EMBL/GenBank/DDBJ databases">
        <title>Genomic Encyclopedia of Type Strains, Phase IV (KMG-IV): sequencing the most valuable type-strain genomes for metagenomic binning, comparative biology and taxonomic classification.</title>
        <authorList>
            <person name="Goeker M."/>
        </authorList>
    </citation>
    <scope>NUCLEOTIDE SEQUENCE [LARGE SCALE GENOMIC DNA]</scope>
    <source>
        <strain evidence="1 2">DSM 26438</strain>
    </source>
</reference>
<protein>
    <submittedName>
        <fullName evidence="1">Uncharacterized protein</fullName>
    </submittedName>
</protein>
<accession>A0A7W6G316</accession>
<evidence type="ECO:0000313" key="2">
    <source>
        <dbReference type="Proteomes" id="UP000565286"/>
    </source>
</evidence>
<gene>
    <name evidence="1" type="ORF">GGQ73_003008</name>
</gene>
<keyword evidence="2" id="KW-1185">Reference proteome</keyword>
<dbReference type="AlphaFoldDB" id="A0A7W6G316"/>
<dbReference type="RefSeq" id="WP_183896927.1">
    <property type="nucleotide sequence ID" value="NZ_JACIDV010000008.1"/>
</dbReference>
<dbReference type="EMBL" id="JACIDV010000008">
    <property type="protein sequence ID" value="MBB3947044.1"/>
    <property type="molecule type" value="Genomic_DNA"/>
</dbReference>
<organism evidence="1 2">
    <name type="scientific">Rhizobium skierniewicense</name>
    <dbReference type="NCBI Taxonomy" id="984260"/>
    <lineage>
        <taxon>Bacteria</taxon>
        <taxon>Pseudomonadati</taxon>
        <taxon>Pseudomonadota</taxon>
        <taxon>Alphaproteobacteria</taxon>
        <taxon>Hyphomicrobiales</taxon>
        <taxon>Rhizobiaceae</taxon>
        <taxon>Rhizobium/Agrobacterium group</taxon>
        <taxon>Rhizobium</taxon>
    </lineage>
</organism>
<dbReference type="Proteomes" id="UP000565286">
    <property type="component" value="Unassembled WGS sequence"/>
</dbReference>
<proteinExistence type="predicted"/>
<comment type="caution">
    <text evidence="1">The sequence shown here is derived from an EMBL/GenBank/DDBJ whole genome shotgun (WGS) entry which is preliminary data.</text>
</comment>
<sequence>MALIQSKYAKGTEALSYPSNAGEAVAIRFSHQVANAPAAGDILELACIPSNCRVVDIVLDSDDLDTNGAPTMLLDVGIMSGGFSDENPARTCGAEFFSGANAAQTGAVARPTLKSAYRTTPSNIDRSIGIKFTTAAATFAAGQIGLTVFLSTE</sequence>
<name>A0A7W6G316_9HYPH</name>